<sequence>MKKHSFVPSMDGRLEERVVMSNAHAAGIVVNLPDGTHNFVPNSAILTTRAYNSILNNIHKSIVTFGKSQGTDADYARVSQSVASQLYKLPHAKQEGLVDYVAGSLNNYAPSEAKIAYSDTRSTVVSYLSYKVLNGEAAIRKSPGHYYSDADIFGKDAAIFNQQPTPVD</sequence>
<dbReference type="EMBL" id="CP019082">
    <property type="protein sequence ID" value="APW58816.1"/>
    <property type="molecule type" value="Genomic_DNA"/>
</dbReference>
<organism evidence="1 2">
    <name type="scientific">Paludisphaera borealis</name>
    <dbReference type="NCBI Taxonomy" id="1387353"/>
    <lineage>
        <taxon>Bacteria</taxon>
        <taxon>Pseudomonadati</taxon>
        <taxon>Planctomycetota</taxon>
        <taxon>Planctomycetia</taxon>
        <taxon>Isosphaerales</taxon>
        <taxon>Isosphaeraceae</taxon>
        <taxon>Paludisphaera</taxon>
    </lineage>
</organism>
<evidence type="ECO:0000313" key="2">
    <source>
        <dbReference type="Proteomes" id="UP000186309"/>
    </source>
</evidence>
<name>A0A1U7CIT7_9BACT</name>
<accession>A0A1U7CIT7</accession>
<evidence type="ECO:0000313" key="1">
    <source>
        <dbReference type="EMBL" id="APW58816.1"/>
    </source>
</evidence>
<dbReference type="KEGG" id="pbor:BSF38_00220"/>
<protein>
    <submittedName>
        <fullName evidence="1">Uncharacterized protein</fullName>
    </submittedName>
</protein>
<dbReference type="RefSeq" id="WP_076343083.1">
    <property type="nucleotide sequence ID" value="NZ_CP019082.1"/>
</dbReference>
<dbReference type="AlphaFoldDB" id="A0A1U7CIT7"/>
<dbReference type="OrthoDB" id="294849at2"/>
<keyword evidence="2" id="KW-1185">Reference proteome</keyword>
<reference evidence="2" key="1">
    <citation type="submission" date="2016-12" db="EMBL/GenBank/DDBJ databases">
        <title>Comparative genomics of four Isosphaeraceae planctomycetes: a common pool of plasmids and glycoside hydrolase genes.</title>
        <authorList>
            <person name="Ivanova A."/>
        </authorList>
    </citation>
    <scope>NUCLEOTIDE SEQUENCE [LARGE SCALE GENOMIC DNA]</scope>
    <source>
        <strain evidence="2">PX4</strain>
    </source>
</reference>
<proteinExistence type="predicted"/>
<gene>
    <name evidence="1" type="ORF">BSF38_00220</name>
</gene>
<dbReference type="Proteomes" id="UP000186309">
    <property type="component" value="Chromosome"/>
</dbReference>